<evidence type="ECO:0000313" key="2">
    <source>
        <dbReference type="Proteomes" id="UP000018817"/>
    </source>
</evidence>
<sequence>MRKRPIYFDCRSGREISEMWKLKTSLKSRTELRYSSSG</sequence>
<name>W2PAY7_PHYN3</name>
<evidence type="ECO:0000313" key="1">
    <source>
        <dbReference type="EMBL" id="ETM98222.1"/>
    </source>
</evidence>
<dbReference type="RefSeq" id="XP_008916486.1">
    <property type="nucleotide sequence ID" value="XM_008918238.1"/>
</dbReference>
<dbReference type="Proteomes" id="UP000018817">
    <property type="component" value="Unassembled WGS sequence"/>
</dbReference>
<dbReference type="EMBL" id="KI669722">
    <property type="protein sequence ID" value="ETM98222.1"/>
    <property type="molecule type" value="Genomic_DNA"/>
</dbReference>
<dbReference type="GeneID" id="20193290"/>
<gene>
    <name evidence="1" type="ORF">PPTG_24691</name>
</gene>
<dbReference type="AlphaFoldDB" id="W2PAY7"/>
<proteinExistence type="predicted"/>
<organism evidence="1 2">
    <name type="scientific">Phytophthora nicotianae (strain INRA-310)</name>
    <name type="common">Phytophthora parasitica</name>
    <dbReference type="NCBI Taxonomy" id="761204"/>
    <lineage>
        <taxon>Eukaryota</taxon>
        <taxon>Sar</taxon>
        <taxon>Stramenopiles</taxon>
        <taxon>Oomycota</taxon>
        <taxon>Peronosporomycetes</taxon>
        <taxon>Peronosporales</taxon>
        <taxon>Peronosporaceae</taxon>
        <taxon>Phytophthora</taxon>
    </lineage>
</organism>
<accession>W2PAY7</accession>
<dbReference type="VEuPathDB" id="FungiDB:PPTG_24691"/>
<reference evidence="2" key="1">
    <citation type="submission" date="2011-12" db="EMBL/GenBank/DDBJ databases">
        <authorList>
            <consortium name="The Broad Institute Genome Sequencing Platform"/>
            <person name="Russ C."/>
            <person name="Tyler B."/>
            <person name="Panabieres F."/>
            <person name="Shan W."/>
            <person name="Tripathy S."/>
            <person name="Grunwald N."/>
            <person name="Machado M."/>
            <person name="Young S.K."/>
            <person name="Zeng Q."/>
            <person name="Gargeya S."/>
            <person name="Fitzgerald M."/>
            <person name="Haas B."/>
            <person name="Abouelleil A."/>
            <person name="Alvarado L."/>
            <person name="Arachchi H.M."/>
            <person name="Berlin A."/>
            <person name="Chapman S.B."/>
            <person name="Gearin G."/>
            <person name="Goldberg J."/>
            <person name="Griggs A."/>
            <person name="Gujja S."/>
            <person name="Hansen M."/>
            <person name="Heiman D."/>
            <person name="Howarth C."/>
            <person name="Larimer J."/>
            <person name="Lui A."/>
            <person name="MacDonald P.J.P."/>
            <person name="McCowen C."/>
            <person name="Montmayeur A."/>
            <person name="Murphy C."/>
            <person name="Neiman D."/>
            <person name="Pearson M."/>
            <person name="Priest M."/>
            <person name="Roberts A."/>
            <person name="Saif S."/>
            <person name="Shea T."/>
            <person name="Sisk P."/>
            <person name="Stolte C."/>
            <person name="Sykes S."/>
            <person name="Wortman J."/>
            <person name="Nusbaum C."/>
            <person name="Birren B."/>
        </authorList>
    </citation>
    <scope>NUCLEOTIDE SEQUENCE [LARGE SCALE GENOMIC DNA]</scope>
    <source>
        <strain evidence="2">INRA-310</strain>
    </source>
</reference>
<protein>
    <submittedName>
        <fullName evidence="1">Uncharacterized protein</fullName>
    </submittedName>
</protein>
<reference evidence="1 2" key="2">
    <citation type="submission" date="2013-11" db="EMBL/GenBank/DDBJ databases">
        <title>The Genome Sequence of Phytophthora parasitica INRA-310.</title>
        <authorList>
            <consortium name="The Broad Institute Genomics Platform"/>
            <person name="Russ C."/>
            <person name="Tyler B."/>
            <person name="Panabieres F."/>
            <person name="Shan W."/>
            <person name="Tripathy S."/>
            <person name="Grunwald N."/>
            <person name="Machado M."/>
            <person name="Johnson C.S."/>
            <person name="Arredondo F."/>
            <person name="Hong C."/>
            <person name="Coffey M."/>
            <person name="Young S.K."/>
            <person name="Zeng Q."/>
            <person name="Gargeya S."/>
            <person name="Fitzgerald M."/>
            <person name="Abouelleil A."/>
            <person name="Alvarado L."/>
            <person name="Chapman S.B."/>
            <person name="Gainer-Dewar J."/>
            <person name="Goldberg J."/>
            <person name="Griggs A."/>
            <person name="Gujja S."/>
            <person name="Hansen M."/>
            <person name="Howarth C."/>
            <person name="Imamovic A."/>
            <person name="Ireland A."/>
            <person name="Larimer J."/>
            <person name="McCowan C."/>
            <person name="Murphy C."/>
            <person name="Pearson M."/>
            <person name="Poon T.W."/>
            <person name="Priest M."/>
            <person name="Roberts A."/>
            <person name="Saif S."/>
            <person name="Shea T."/>
            <person name="Sykes S."/>
            <person name="Wortman J."/>
            <person name="Nusbaum C."/>
            <person name="Birren B."/>
        </authorList>
    </citation>
    <scope>NUCLEOTIDE SEQUENCE [LARGE SCALE GENOMIC DNA]</scope>
    <source>
        <strain evidence="1 2">INRA-310</strain>
    </source>
</reference>